<evidence type="ECO:0000313" key="1">
    <source>
        <dbReference type="EMBL" id="KIK75557.1"/>
    </source>
</evidence>
<gene>
    <name evidence="1" type="ORF">PAXRUDRAFT_172490</name>
</gene>
<protein>
    <submittedName>
        <fullName evidence="1">Uncharacterized protein</fullName>
    </submittedName>
</protein>
<organism evidence="1 2">
    <name type="scientific">Paxillus rubicundulus Ve08.2h10</name>
    <dbReference type="NCBI Taxonomy" id="930991"/>
    <lineage>
        <taxon>Eukaryota</taxon>
        <taxon>Fungi</taxon>
        <taxon>Dikarya</taxon>
        <taxon>Basidiomycota</taxon>
        <taxon>Agaricomycotina</taxon>
        <taxon>Agaricomycetes</taxon>
        <taxon>Agaricomycetidae</taxon>
        <taxon>Boletales</taxon>
        <taxon>Paxilineae</taxon>
        <taxon>Paxillaceae</taxon>
        <taxon>Paxillus</taxon>
    </lineage>
</organism>
<name>A0A0D0BW60_9AGAM</name>
<keyword evidence="2" id="KW-1185">Reference proteome</keyword>
<proteinExistence type="predicted"/>
<feature type="non-terminal residue" evidence="1">
    <location>
        <position position="1"/>
    </location>
</feature>
<sequence>KCHGWLILQYDKFRQPYIQCSNYALITDHAHLLLHNLQEFDINYLHALLDNDHATFLRIEQSAKGLGLRPLAPCTFACSPCEQKQVCHKYTLLQHYCYGY</sequence>
<dbReference type="OrthoDB" id="2683651at2759"/>
<dbReference type="EMBL" id="KN828023">
    <property type="protein sequence ID" value="KIK75557.1"/>
    <property type="molecule type" value="Genomic_DNA"/>
</dbReference>
<accession>A0A0D0BW60</accession>
<dbReference type="InParanoid" id="A0A0D0BW60"/>
<reference evidence="2" key="2">
    <citation type="submission" date="2015-01" db="EMBL/GenBank/DDBJ databases">
        <title>Evolutionary Origins and Diversification of the Mycorrhizal Mutualists.</title>
        <authorList>
            <consortium name="DOE Joint Genome Institute"/>
            <consortium name="Mycorrhizal Genomics Consortium"/>
            <person name="Kohler A."/>
            <person name="Kuo A."/>
            <person name="Nagy L.G."/>
            <person name="Floudas D."/>
            <person name="Copeland A."/>
            <person name="Barry K.W."/>
            <person name="Cichocki N."/>
            <person name="Veneault-Fourrey C."/>
            <person name="LaButti K."/>
            <person name="Lindquist E.A."/>
            <person name="Lipzen A."/>
            <person name="Lundell T."/>
            <person name="Morin E."/>
            <person name="Murat C."/>
            <person name="Riley R."/>
            <person name="Ohm R."/>
            <person name="Sun H."/>
            <person name="Tunlid A."/>
            <person name="Henrissat B."/>
            <person name="Grigoriev I.V."/>
            <person name="Hibbett D.S."/>
            <person name="Martin F."/>
        </authorList>
    </citation>
    <scope>NUCLEOTIDE SEQUENCE [LARGE SCALE GENOMIC DNA]</scope>
    <source>
        <strain evidence="2">Ve08.2h10</strain>
    </source>
</reference>
<reference evidence="1 2" key="1">
    <citation type="submission" date="2014-04" db="EMBL/GenBank/DDBJ databases">
        <authorList>
            <consortium name="DOE Joint Genome Institute"/>
            <person name="Kuo A."/>
            <person name="Kohler A."/>
            <person name="Jargeat P."/>
            <person name="Nagy L.G."/>
            <person name="Floudas D."/>
            <person name="Copeland A."/>
            <person name="Barry K.W."/>
            <person name="Cichocki N."/>
            <person name="Veneault-Fourrey C."/>
            <person name="LaButti K."/>
            <person name="Lindquist E.A."/>
            <person name="Lipzen A."/>
            <person name="Lundell T."/>
            <person name="Morin E."/>
            <person name="Murat C."/>
            <person name="Sun H."/>
            <person name="Tunlid A."/>
            <person name="Henrissat B."/>
            <person name="Grigoriev I.V."/>
            <person name="Hibbett D.S."/>
            <person name="Martin F."/>
            <person name="Nordberg H.P."/>
            <person name="Cantor M.N."/>
            <person name="Hua S.X."/>
        </authorList>
    </citation>
    <scope>NUCLEOTIDE SEQUENCE [LARGE SCALE GENOMIC DNA]</scope>
    <source>
        <strain evidence="1 2">Ve08.2h10</strain>
    </source>
</reference>
<dbReference type="HOGENOM" id="CLU_162838_0_0_1"/>
<dbReference type="Proteomes" id="UP000054538">
    <property type="component" value="Unassembled WGS sequence"/>
</dbReference>
<dbReference type="AlphaFoldDB" id="A0A0D0BW60"/>
<evidence type="ECO:0000313" key="2">
    <source>
        <dbReference type="Proteomes" id="UP000054538"/>
    </source>
</evidence>